<dbReference type="Proteomes" id="UP000215199">
    <property type="component" value="Unassembled WGS sequence"/>
</dbReference>
<dbReference type="InterPro" id="IPR036365">
    <property type="entry name" value="PGBD-like_sf"/>
</dbReference>
<evidence type="ECO:0000313" key="1">
    <source>
        <dbReference type="EMBL" id="OXM69586.1"/>
    </source>
</evidence>
<keyword evidence="2" id="KW-1185">Reference proteome</keyword>
<comment type="caution">
    <text evidence="1">The sequence shown here is derived from an EMBL/GenBank/DDBJ whole genome shotgun (WGS) entry which is preliminary data.</text>
</comment>
<proteinExistence type="predicted"/>
<sequence>MPLQSPLFVDDARLNACLVQDSAHVTQGSSGPHVAKIQLALLMIDGLAIDPAEIDAESYGASTASAVLAFKTARSILGPGQVTPDDIVGKRTVAALDAELLTKQSALDGIPQDYCGNENEAIA</sequence>
<dbReference type="AlphaFoldDB" id="A0A229TEC0"/>
<dbReference type="EMBL" id="NMUL01000007">
    <property type="protein sequence ID" value="OXM69586.1"/>
    <property type="molecule type" value="Genomic_DNA"/>
</dbReference>
<gene>
    <name evidence="1" type="ORF">CF165_08740</name>
</gene>
<evidence type="ECO:0008006" key="3">
    <source>
        <dbReference type="Google" id="ProtNLM"/>
    </source>
</evidence>
<accession>A0A229TEC0</accession>
<evidence type="ECO:0000313" key="2">
    <source>
        <dbReference type="Proteomes" id="UP000215199"/>
    </source>
</evidence>
<dbReference type="OrthoDB" id="292596at2"/>
<dbReference type="SUPFAM" id="SSF47090">
    <property type="entry name" value="PGBD-like"/>
    <property type="match status" value="1"/>
</dbReference>
<name>A0A229TEC0_9PSEU</name>
<dbReference type="InterPro" id="IPR036366">
    <property type="entry name" value="PGBDSf"/>
</dbReference>
<organism evidence="1 2">
    <name type="scientific">Amycolatopsis vastitatis</name>
    <dbReference type="NCBI Taxonomy" id="1905142"/>
    <lineage>
        <taxon>Bacteria</taxon>
        <taxon>Bacillati</taxon>
        <taxon>Actinomycetota</taxon>
        <taxon>Actinomycetes</taxon>
        <taxon>Pseudonocardiales</taxon>
        <taxon>Pseudonocardiaceae</taxon>
        <taxon>Amycolatopsis</taxon>
    </lineage>
</organism>
<reference evidence="2" key="1">
    <citation type="submission" date="2017-07" db="EMBL/GenBank/DDBJ databases">
        <title>Comparative genome mining reveals phylogenetic distribution patterns of secondary metabolites in Amycolatopsis.</title>
        <authorList>
            <person name="Adamek M."/>
            <person name="Alanjary M."/>
            <person name="Sales-Ortells H."/>
            <person name="Goodfellow M."/>
            <person name="Bull A.T."/>
            <person name="Kalinowski J."/>
            <person name="Ziemert N."/>
        </authorList>
    </citation>
    <scope>NUCLEOTIDE SEQUENCE [LARGE SCALE GENOMIC DNA]</scope>
    <source>
        <strain evidence="2">H5</strain>
    </source>
</reference>
<protein>
    <recommendedName>
        <fullName evidence="3">Peptidoglycan binding-like domain-containing protein</fullName>
    </recommendedName>
</protein>
<dbReference type="Gene3D" id="1.10.101.10">
    <property type="entry name" value="PGBD-like superfamily/PGBD"/>
    <property type="match status" value="1"/>
</dbReference>
<dbReference type="RefSeq" id="WP_093946911.1">
    <property type="nucleotide sequence ID" value="NZ_NMUL01000007.1"/>
</dbReference>